<dbReference type="EMBL" id="FQXS01000036">
    <property type="protein sequence ID" value="SHI10937.1"/>
    <property type="molecule type" value="Genomic_DNA"/>
</dbReference>
<dbReference type="NCBIfam" id="TIGR01727">
    <property type="entry name" value="oligo_HPY"/>
    <property type="match status" value="1"/>
</dbReference>
<dbReference type="Pfam" id="PF08352">
    <property type="entry name" value="oligo_HPY"/>
    <property type="match status" value="1"/>
</dbReference>
<dbReference type="GO" id="GO:0015833">
    <property type="term" value="P:peptide transport"/>
    <property type="evidence" value="ECO:0007669"/>
    <property type="project" value="InterPro"/>
</dbReference>
<dbReference type="PANTHER" id="PTHR43776">
    <property type="entry name" value="TRANSPORT ATP-BINDING PROTEIN"/>
    <property type="match status" value="1"/>
</dbReference>
<dbReference type="OrthoDB" id="9809450at2"/>
<dbReference type="GO" id="GO:0016887">
    <property type="term" value="F:ATP hydrolysis activity"/>
    <property type="evidence" value="ECO:0007669"/>
    <property type="project" value="InterPro"/>
</dbReference>
<dbReference type="InterPro" id="IPR003439">
    <property type="entry name" value="ABC_transporter-like_ATP-bd"/>
</dbReference>
<name>A0A1M5YFW0_9BACT</name>
<dbReference type="RefSeq" id="WP_073378929.1">
    <property type="nucleotide sequence ID" value="NZ_FQXS01000036.1"/>
</dbReference>
<evidence type="ECO:0000313" key="7">
    <source>
        <dbReference type="Proteomes" id="UP000184139"/>
    </source>
</evidence>
<dbReference type="InterPro" id="IPR017871">
    <property type="entry name" value="ABC_transporter-like_CS"/>
</dbReference>
<protein>
    <submittedName>
        <fullName evidence="6">Peptide/nickel transport system ATP-binding protein</fullName>
    </submittedName>
</protein>
<keyword evidence="7" id="KW-1185">Reference proteome</keyword>
<dbReference type="PANTHER" id="PTHR43776:SF7">
    <property type="entry name" value="D,D-DIPEPTIDE TRANSPORT ATP-BINDING PROTEIN DDPF-RELATED"/>
    <property type="match status" value="1"/>
</dbReference>
<dbReference type="GO" id="GO:0005524">
    <property type="term" value="F:ATP binding"/>
    <property type="evidence" value="ECO:0007669"/>
    <property type="project" value="UniProtKB-KW"/>
</dbReference>
<dbReference type="AlphaFoldDB" id="A0A1M5YFW0"/>
<dbReference type="SUPFAM" id="SSF52540">
    <property type="entry name" value="P-loop containing nucleoside triphosphate hydrolases"/>
    <property type="match status" value="1"/>
</dbReference>
<keyword evidence="3" id="KW-0547">Nucleotide-binding</keyword>
<dbReference type="STRING" id="1121409.SAMN02745124_03988"/>
<dbReference type="Gene3D" id="3.40.50.300">
    <property type="entry name" value="P-loop containing nucleotide triphosphate hydrolases"/>
    <property type="match status" value="1"/>
</dbReference>
<dbReference type="PROSITE" id="PS00211">
    <property type="entry name" value="ABC_TRANSPORTER_1"/>
    <property type="match status" value="1"/>
</dbReference>
<reference evidence="6 7" key="1">
    <citation type="submission" date="2016-11" db="EMBL/GenBank/DDBJ databases">
        <authorList>
            <person name="Jaros S."/>
            <person name="Januszkiewicz K."/>
            <person name="Wedrychowicz H."/>
        </authorList>
    </citation>
    <scope>NUCLEOTIDE SEQUENCE [LARGE SCALE GENOMIC DNA]</scope>
    <source>
        <strain evidence="6 7">DSM 9705</strain>
    </source>
</reference>
<gene>
    <name evidence="6" type="ORF">SAMN02745124_03988</name>
</gene>
<organism evidence="6 7">
    <name type="scientific">Desulfofustis glycolicus DSM 9705</name>
    <dbReference type="NCBI Taxonomy" id="1121409"/>
    <lineage>
        <taxon>Bacteria</taxon>
        <taxon>Pseudomonadati</taxon>
        <taxon>Thermodesulfobacteriota</taxon>
        <taxon>Desulfobulbia</taxon>
        <taxon>Desulfobulbales</taxon>
        <taxon>Desulfocapsaceae</taxon>
        <taxon>Desulfofustis</taxon>
    </lineage>
</organism>
<proteinExistence type="inferred from homology"/>
<dbReference type="InterPro" id="IPR013563">
    <property type="entry name" value="Oligopep_ABC_C"/>
</dbReference>
<evidence type="ECO:0000256" key="4">
    <source>
        <dbReference type="ARBA" id="ARBA00022840"/>
    </source>
</evidence>
<keyword evidence="2" id="KW-0813">Transport</keyword>
<evidence type="ECO:0000259" key="5">
    <source>
        <dbReference type="PROSITE" id="PS50893"/>
    </source>
</evidence>
<comment type="similarity">
    <text evidence="1">Belongs to the ABC transporter superfamily.</text>
</comment>
<dbReference type="Proteomes" id="UP000184139">
    <property type="component" value="Unassembled WGS sequence"/>
</dbReference>
<evidence type="ECO:0000256" key="1">
    <source>
        <dbReference type="ARBA" id="ARBA00005417"/>
    </source>
</evidence>
<dbReference type="PROSITE" id="PS50893">
    <property type="entry name" value="ABC_TRANSPORTER_2"/>
    <property type="match status" value="1"/>
</dbReference>
<dbReference type="Pfam" id="PF00005">
    <property type="entry name" value="ABC_tran"/>
    <property type="match status" value="1"/>
</dbReference>
<sequence>MNPVIDVRHLVKHFPLTGGLLGRKIQLLKAVDGVSLAVARGETLGLVGESGSGKSTVGNCILRLIEPDRGDILLAGQSILTLTGQELRRARRRMQMVFQDPQSSLDPRMTVKKIVGYPLEVHGLAASSAEIADRVAHLLQEVGLSSDHLDRYPHEFSGGQRQRIGIARALITEPDFIIFDEPTSALDVSVQAQILNLIKDLQRRHGYAYLFISHDLTVVRHISHRIAVMYLGTLVESATRKELFDHPAHPYTLALLASAPKPNPLLRQELAVLQGDPPSPVQVPPGCRFHPRCPHAMEICRDTEPEQHNISPTGAASPHLVCCHLYREGHRR</sequence>
<dbReference type="CDD" id="cd03257">
    <property type="entry name" value="ABC_NikE_OppD_transporters"/>
    <property type="match status" value="1"/>
</dbReference>
<dbReference type="FunFam" id="3.40.50.300:FF:000016">
    <property type="entry name" value="Oligopeptide ABC transporter ATP-binding component"/>
    <property type="match status" value="1"/>
</dbReference>
<feature type="domain" description="ABC transporter" evidence="5">
    <location>
        <begin position="5"/>
        <end position="256"/>
    </location>
</feature>
<evidence type="ECO:0000256" key="3">
    <source>
        <dbReference type="ARBA" id="ARBA00022741"/>
    </source>
</evidence>
<keyword evidence="4 6" id="KW-0067">ATP-binding</keyword>
<dbReference type="InterPro" id="IPR050319">
    <property type="entry name" value="ABC_transp_ATP-bind"/>
</dbReference>
<dbReference type="SMART" id="SM00382">
    <property type="entry name" value="AAA"/>
    <property type="match status" value="1"/>
</dbReference>
<dbReference type="InterPro" id="IPR027417">
    <property type="entry name" value="P-loop_NTPase"/>
</dbReference>
<dbReference type="GO" id="GO:0055085">
    <property type="term" value="P:transmembrane transport"/>
    <property type="evidence" value="ECO:0007669"/>
    <property type="project" value="UniProtKB-ARBA"/>
</dbReference>
<evidence type="ECO:0000313" key="6">
    <source>
        <dbReference type="EMBL" id="SHI10937.1"/>
    </source>
</evidence>
<accession>A0A1M5YFW0</accession>
<evidence type="ECO:0000256" key="2">
    <source>
        <dbReference type="ARBA" id="ARBA00022448"/>
    </source>
</evidence>
<dbReference type="InterPro" id="IPR003593">
    <property type="entry name" value="AAA+_ATPase"/>
</dbReference>